<dbReference type="AlphaFoldDB" id="A0A9W8NHI4"/>
<keyword evidence="3" id="KW-1185">Reference proteome</keyword>
<organism evidence="2 3">
    <name type="scientific">Xylaria arbuscula</name>
    <dbReference type="NCBI Taxonomy" id="114810"/>
    <lineage>
        <taxon>Eukaryota</taxon>
        <taxon>Fungi</taxon>
        <taxon>Dikarya</taxon>
        <taxon>Ascomycota</taxon>
        <taxon>Pezizomycotina</taxon>
        <taxon>Sordariomycetes</taxon>
        <taxon>Xylariomycetidae</taxon>
        <taxon>Xylariales</taxon>
        <taxon>Xylariaceae</taxon>
        <taxon>Xylaria</taxon>
    </lineage>
</organism>
<dbReference type="InterPro" id="IPR036770">
    <property type="entry name" value="Ankyrin_rpt-contain_sf"/>
</dbReference>
<evidence type="ECO:0000256" key="1">
    <source>
        <dbReference type="PROSITE-ProRule" id="PRU00023"/>
    </source>
</evidence>
<dbReference type="SMART" id="SM00248">
    <property type="entry name" value="ANK"/>
    <property type="match status" value="2"/>
</dbReference>
<dbReference type="PROSITE" id="PS50088">
    <property type="entry name" value="ANK_REPEAT"/>
    <property type="match status" value="1"/>
</dbReference>
<dbReference type="InterPro" id="IPR002110">
    <property type="entry name" value="Ankyrin_rpt"/>
</dbReference>
<keyword evidence="1" id="KW-0040">ANK repeat</keyword>
<protein>
    <recommendedName>
        <fullName evidence="4">Ankyrin</fullName>
    </recommendedName>
</protein>
<evidence type="ECO:0008006" key="4">
    <source>
        <dbReference type="Google" id="ProtNLM"/>
    </source>
</evidence>
<name>A0A9W8NHI4_9PEZI</name>
<comment type="caution">
    <text evidence="2">The sequence shown here is derived from an EMBL/GenBank/DDBJ whole genome shotgun (WGS) entry which is preliminary data.</text>
</comment>
<evidence type="ECO:0000313" key="3">
    <source>
        <dbReference type="Proteomes" id="UP001148614"/>
    </source>
</evidence>
<reference evidence="2" key="1">
    <citation type="submission" date="2022-07" db="EMBL/GenBank/DDBJ databases">
        <title>Genome Sequence of Xylaria arbuscula.</title>
        <authorList>
            <person name="Buettner E."/>
        </authorList>
    </citation>
    <scope>NUCLEOTIDE SEQUENCE</scope>
    <source>
        <strain evidence="2">VT107</strain>
    </source>
</reference>
<dbReference type="EMBL" id="JANPWZ010000450">
    <property type="protein sequence ID" value="KAJ3576905.1"/>
    <property type="molecule type" value="Genomic_DNA"/>
</dbReference>
<sequence>MFLTLHRDPSFLSYFGSYLTYQTLREQSATSYLGRIRRVANTLCNIDGNLTDHGVFTYIESLIPLAIPSQFNLHCGDHYPIPVTYSEEEHNQDVLVTAIYLGKQSYVQSRMRTGIWNVYSKVFGKAAVAASKQENYTILKLLFPDVSTMTSPVEYLSLVISNLEHAGKYGNEESLDCALGGGSSEHQIPRVYERILSYLRSENWVFNLDSKTLLLGPRDNPFYGNVEMMHYYFTKGPRPIFSTDRVGYSRLIMNAIRFHHATALEMVLEAGGIPNPLDPILRTFCLPPLIYAVMKGDISVVKVLLNYGVDINEGSPPPIVHAILKERVDLFQLLRSYGATLSTPESGGWAMATAKINGLTSMIDVLVREGVEEYAVFNWAPPPKISSMPWCYRNLRGEKNLEWI</sequence>
<accession>A0A9W8NHI4</accession>
<dbReference type="Pfam" id="PF00023">
    <property type="entry name" value="Ank"/>
    <property type="match status" value="1"/>
</dbReference>
<proteinExistence type="predicted"/>
<dbReference type="VEuPathDB" id="FungiDB:F4678DRAFT_232843"/>
<evidence type="ECO:0000313" key="2">
    <source>
        <dbReference type="EMBL" id="KAJ3576905.1"/>
    </source>
</evidence>
<dbReference type="SUPFAM" id="SSF48403">
    <property type="entry name" value="Ankyrin repeat"/>
    <property type="match status" value="1"/>
</dbReference>
<gene>
    <name evidence="2" type="ORF">NPX13_g3558</name>
</gene>
<feature type="repeat" description="ANK" evidence="1">
    <location>
        <begin position="288"/>
        <end position="316"/>
    </location>
</feature>
<dbReference type="PROSITE" id="PS50297">
    <property type="entry name" value="ANK_REP_REGION"/>
    <property type="match status" value="1"/>
</dbReference>
<dbReference type="Proteomes" id="UP001148614">
    <property type="component" value="Unassembled WGS sequence"/>
</dbReference>
<dbReference type="Gene3D" id="1.25.40.20">
    <property type="entry name" value="Ankyrin repeat-containing domain"/>
    <property type="match status" value="1"/>
</dbReference>